<gene>
    <name evidence="1" type="ORF">MENTE1834_LOCUS23468</name>
</gene>
<dbReference type="Proteomes" id="UP001497535">
    <property type="component" value="Unassembled WGS sequence"/>
</dbReference>
<reference evidence="1" key="1">
    <citation type="submission" date="2023-11" db="EMBL/GenBank/DDBJ databases">
        <authorList>
            <person name="Poullet M."/>
        </authorList>
    </citation>
    <scope>NUCLEOTIDE SEQUENCE</scope>
    <source>
        <strain evidence="1">E1834</strain>
    </source>
</reference>
<protein>
    <submittedName>
        <fullName evidence="1">Uncharacterized protein</fullName>
    </submittedName>
</protein>
<organism evidence="1 2">
    <name type="scientific">Meloidogyne enterolobii</name>
    <name type="common">Root-knot nematode worm</name>
    <name type="synonym">Meloidogyne mayaguensis</name>
    <dbReference type="NCBI Taxonomy" id="390850"/>
    <lineage>
        <taxon>Eukaryota</taxon>
        <taxon>Metazoa</taxon>
        <taxon>Ecdysozoa</taxon>
        <taxon>Nematoda</taxon>
        <taxon>Chromadorea</taxon>
        <taxon>Rhabditida</taxon>
        <taxon>Tylenchina</taxon>
        <taxon>Tylenchomorpha</taxon>
        <taxon>Tylenchoidea</taxon>
        <taxon>Meloidogynidae</taxon>
        <taxon>Meloidogyninae</taxon>
        <taxon>Meloidogyne</taxon>
    </lineage>
</organism>
<accession>A0ACB0ZDT3</accession>
<evidence type="ECO:0000313" key="1">
    <source>
        <dbReference type="EMBL" id="CAK5076598.1"/>
    </source>
</evidence>
<keyword evidence="2" id="KW-1185">Reference proteome</keyword>
<comment type="caution">
    <text evidence="1">The sequence shown here is derived from an EMBL/GenBank/DDBJ whole genome shotgun (WGS) entry which is preliminary data.</text>
</comment>
<sequence>MLPGIKLLLLSYVIRILHFPRVRQFVLLLSKNKNIFKNLLEDWHRLIQDGLRLWEEETCLRFKENRGSSFAKDKIEFIRGSGCYSSVGRTGGTQKISIGHGCDDKGIVSHEVGHALGFWHEQSRPDRHNIFLKKFRRLLLETNIFDLRNVI</sequence>
<proteinExistence type="predicted"/>
<name>A0ACB0ZDT3_MELEN</name>
<dbReference type="EMBL" id="CAVMJV010000030">
    <property type="protein sequence ID" value="CAK5076598.1"/>
    <property type="molecule type" value="Genomic_DNA"/>
</dbReference>
<evidence type="ECO:0000313" key="2">
    <source>
        <dbReference type="Proteomes" id="UP001497535"/>
    </source>
</evidence>